<evidence type="ECO:0000256" key="2">
    <source>
        <dbReference type="ARBA" id="ARBA00008598"/>
    </source>
</evidence>
<comment type="similarity">
    <text evidence="2">Belongs to the HsdR family.</text>
</comment>
<feature type="coiled-coil region" evidence="11">
    <location>
        <begin position="817"/>
        <end position="861"/>
    </location>
</feature>
<evidence type="ECO:0000256" key="1">
    <source>
        <dbReference type="ARBA" id="ARBA00000851"/>
    </source>
</evidence>
<keyword evidence="11" id="KW-0175">Coiled coil</keyword>
<keyword evidence="4" id="KW-0540">Nuclease</keyword>
<dbReference type="GeneID" id="85196018"/>
<dbReference type="Pfam" id="PF22679">
    <property type="entry name" value="T1R_D3-like"/>
    <property type="match status" value="1"/>
</dbReference>
<comment type="catalytic activity">
    <reaction evidence="1">
        <text>Endonucleolytic cleavage of DNA to give random double-stranded fragments with terminal 5'-phosphates, ATP is simultaneously hydrolyzed.</text>
        <dbReference type="EC" id="3.1.21.3"/>
    </reaction>
</comment>
<evidence type="ECO:0000256" key="3">
    <source>
        <dbReference type="ARBA" id="ARBA00012654"/>
    </source>
</evidence>
<name>A0AA97A2I6_9EURY</name>
<dbReference type="KEGG" id="mehf:MmiHf6_14270"/>
<dbReference type="GO" id="GO:0005524">
    <property type="term" value="F:ATP binding"/>
    <property type="evidence" value="ECO:0007669"/>
    <property type="project" value="UniProtKB-KW"/>
</dbReference>
<gene>
    <name evidence="13" type="primary">hsdR</name>
    <name evidence="13" type="ORF">MmiHf6_14270</name>
</gene>
<dbReference type="RefSeq" id="WP_316557268.1">
    <property type="nucleotide sequence ID" value="NZ_CP131059.1"/>
</dbReference>
<keyword evidence="10" id="KW-0238">DNA-binding</keyword>
<dbReference type="REBASE" id="767546">
    <property type="entry name" value="MspHf6ORF14260P"/>
</dbReference>
<dbReference type="InterPro" id="IPR040980">
    <property type="entry name" value="SWI2_SNF2"/>
</dbReference>
<dbReference type="GO" id="GO:0009035">
    <property type="term" value="F:type I site-specific deoxyribonuclease activity"/>
    <property type="evidence" value="ECO:0007669"/>
    <property type="project" value="UniProtKB-EC"/>
</dbReference>
<evidence type="ECO:0000256" key="4">
    <source>
        <dbReference type="ARBA" id="ARBA00022722"/>
    </source>
</evidence>
<keyword evidence="5" id="KW-0547">Nucleotide-binding</keyword>
<dbReference type="EC" id="3.1.21.3" evidence="3"/>
<dbReference type="Pfam" id="PF18766">
    <property type="entry name" value="SWI2_SNF2"/>
    <property type="match status" value="1"/>
</dbReference>
<keyword evidence="6" id="KW-0680">Restriction system</keyword>
<evidence type="ECO:0000256" key="5">
    <source>
        <dbReference type="ARBA" id="ARBA00022741"/>
    </source>
</evidence>
<dbReference type="GO" id="GO:0003677">
    <property type="term" value="F:DNA binding"/>
    <property type="evidence" value="ECO:0007669"/>
    <property type="project" value="UniProtKB-KW"/>
</dbReference>
<evidence type="ECO:0000313" key="14">
    <source>
        <dbReference type="Proteomes" id="UP001302978"/>
    </source>
</evidence>
<dbReference type="Proteomes" id="UP001302978">
    <property type="component" value="Chromosome"/>
</dbReference>
<dbReference type="InterPro" id="IPR004473">
    <property type="entry name" value="Restrct_endonuc_typeI_HsdR"/>
</dbReference>
<dbReference type="InterPro" id="IPR051268">
    <property type="entry name" value="Type-I_R_enzyme_R_subunit"/>
</dbReference>
<dbReference type="CDD" id="cd18800">
    <property type="entry name" value="SF2_C_EcoR124I-like"/>
    <property type="match status" value="1"/>
</dbReference>
<dbReference type="InterPro" id="IPR014001">
    <property type="entry name" value="Helicase_ATP-bd"/>
</dbReference>
<dbReference type="AlphaFoldDB" id="A0AA97A2I6"/>
<organism evidence="13 14">
    <name type="scientific">Methanimicrococcus hongohii</name>
    <dbReference type="NCBI Taxonomy" id="3028295"/>
    <lineage>
        <taxon>Archaea</taxon>
        <taxon>Methanobacteriati</taxon>
        <taxon>Methanobacteriota</taxon>
        <taxon>Stenosarchaea group</taxon>
        <taxon>Methanomicrobia</taxon>
        <taxon>Methanosarcinales</taxon>
        <taxon>Methanosarcinaceae</taxon>
        <taxon>Methanimicrococcus</taxon>
    </lineage>
</organism>
<dbReference type="PANTHER" id="PTHR30195">
    <property type="entry name" value="TYPE I SITE-SPECIFIC DEOXYRIBONUCLEASE PROTEIN SUBUNIT M AND R"/>
    <property type="match status" value="1"/>
</dbReference>
<protein>
    <recommendedName>
        <fullName evidence="3">type I site-specific deoxyribonuclease</fullName>
        <ecNumber evidence="3">3.1.21.3</ecNumber>
    </recommendedName>
</protein>
<accession>A0AA97A2I6</accession>
<evidence type="ECO:0000256" key="8">
    <source>
        <dbReference type="ARBA" id="ARBA00022801"/>
    </source>
</evidence>
<evidence type="ECO:0000256" key="6">
    <source>
        <dbReference type="ARBA" id="ARBA00022747"/>
    </source>
</evidence>
<evidence type="ECO:0000256" key="9">
    <source>
        <dbReference type="ARBA" id="ARBA00022840"/>
    </source>
</evidence>
<dbReference type="Gene3D" id="3.90.1570.50">
    <property type="match status" value="1"/>
</dbReference>
<keyword evidence="9" id="KW-0067">ATP-binding</keyword>
<proteinExistence type="inferred from homology"/>
<evidence type="ECO:0000256" key="7">
    <source>
        <dbReference type="ARBA" id="ARBA00022759"/>
    </source>
</evidence>
<keyword evidence="7" id="KW-0255">Endonuclease</keyword>
<sequence>MTSENQIEKTFIDILTQRENQWTYRPDLKTEAALWENLRRHINRINLAQLNGEPLTDNEFNQVKNEFKRLTATPFLASQWLRGENGIAQITIEREDISKGNATLILFSNKDIAGGISSYEVVNQIVPECENTSKSHRGDVTLLINGLPVIHIELKNEYAKDGYHQAFDQIERYAQAGFFDGIFATTQIFVVSNKVSTKYFARPRTNTDFESAKKFLFNWREADNTPVEDLYDFTRKVLSIPMAHELVSRFTILVDDKKSQKFMMVLRPYQIHAIKKIMQQAYDHEGGFIWHATGSGKTITSFVATKLLAQSAGGVARTVMIVDRKDLDSQTKNEFGKFASEYNTGLTTGDAIDNTLIVGIDNRRELVENFLSKKNNNTIIVTTIQKLSHAIRDTKKTETNKFEKLKGEHIVFIVDECHRAVSDKEMKSIKKIFPKSTWFGLTGTPIFEENQKQENGTYARTTFDQYGELLHAYTTKNAMDDKSVLNFQVEYHSLLTEEAENQMYLSIVRDRHPTDSVFTLDSMDDIYREALLDVSYYENDAYIEAMLKKIFKHQSVLEKFKVINGMPTMSAILTTHSIAQAKRIYHKLIELKNSGNLITGKPLDERRSLNDPNFPRVAITYSIAENQDEINTANEEINEIMKEYNDLFGTNYTDPDLYNQNINNRLARKDMQYQKDGQWLDLVIVVDRLLTGFDAPTIQTLYVDREMKYQKLLQAFSRTNRTYPGKNIGMIVTFRKPKTMTENVRNAIRLFSNEDREWKKLIPREYEEVKKDFKSAHKEFQKAKKILAEDPTDLRKRLAVVKTFQSMEKFSEAIKSYEEYEEEFTDLSKIVDVITEEVGHIENLKAEIKEELAKQDIGEEEINTLLEIEFTPDQRAIREEKIDSYYISQLLRDIKNESSKQKFYEIIKNKVPIVKAAYEDALEDLDDEHEIINKVDQHFKRTIKEIINETAVVLEVPEEDLQVSFNEYRKDKGDVPYINVIIDKSALTKDNFENKFNKKFRERRRTIEEYWKKVIEDNLLPLRDELSNFAGELKYIIDKDGDGEQ</sequence>
<dbReference type="InterPro" id="IPR027417">
    <property type="entry name" value="P-loop_NTPase"/>
</dbReference>
<evidence type="ECO:0000259" key="12">
    <source>
        <dbReference type="PROSITE" id="PS51192"/>
    </source>
</evidence>
<dbReference type="PROSITE" id="PS51192">
    <property type="entry name" value="HELICASE_ATP_BIND_1"/>
    <property type="match status" value="1"/>
</dbReference>
<dbReference type="NCBIfam" id="TIGR00348">
    <property type="entry name" value="hsdR"/>
    <property type="match status" value="1"/>
</dbReference>
<dbReference type="CDD" id="cd22332">
    <property type="entry name" value="HsdR_N"/>
    <property type="match status" value="1"/>
</dbReference>
<feature type="domain" description="Helicase ATP-binding" evidence="12">
    <location>
        <begin position="278"/>
        <end position="463"/>
    </location>
</feature>
<dbReference type="GO" id="GO:0009307">
    <property type="term" value="P:DNA restriction-modification system"/>
    <property type="evidence" value="ECO:0007669"/>
    <property type="project" value="UniProtKB-KW"/>
</dbReference>
<keyword evidence="14" id="KW-1185">Reference proteome</keyword>
<reference evidence="13 14" key="1">
    <citation type="submission" date="2023-07" db="EMBL/GenBank/DDBJ databases">
        <title>Closed genoem sequence of Methanomicrococcus sp. Hf6.</title>
        <authorList>
            <person name="Poehlein A."/>
            <person name="Protasov E."/>
            <person name="Platt K."/>
            <person name="Reeh H."/>
            <person name="Daniel R."/>
            <person name="Brune A."/>
        </authorList>
    </citation>
    <scope>NUCLEOTIDE SEQUENCE [LARGE SCALE GENOMIC DNA]</scope>
    <source>
        <strain evidence="13 14">Hf6</strain>
    </source>
</reference>
<dbReference type="PANTHER" id="PTHR30195:SF16">
    <property type="entry name" value="TYPE I RESTRICTION ENZYME ENDONUCLEASE SUBUNIT"/>
    <property type="match status" value="1"/>
</dbReference>
<dbReference type="SMART" id="SM00487">
    <property type="entry name" value="DEXDc"/>
    <property type="match status" value="1"/>
</dbReference>
<evidence type="ECO:0000256" key="10">
    <source>
        <dbReference type="ARBA" id="ARBA00023125"/>
    </source>
</evidence>
<dbReference type="EMBL" id="CP131059">
    <property type="protein sequence ID" value="WNY24098.1"/>
    <property type="molecule type" value="Genomic_DNA"/>
</dbReference>
<dbReference type="GO" id="GO:0120545">
    <property type="term" value="F:nucleic acid conformation isomerase activity"/>
    <property type="evidence" value="ECO:0007669"/>
    <property type="project" value="UniProtKB-ARBA"/>
</dbReference>
<keyword evidence="8 13" id="KW-0378">Hydrolase</keyword>
<dbReference type="SUPFAM" id="SSF52540">
    <property type="entry name" value="P-loop containing nucleoside triphosphate hydrolases"/>
    <property type="match status" value="2"/>
</dbReference>
<evidence type="ECO:0000256" key="11">
    <source>
        <dbReference type="SAM" id="Coils"/>
    </source>
</evidence>
<evidence type="ECO:0000313" key="13">
    <source>
        <dbReference type="EMBL" id="WNY24098.1"/>
    </source>
</evidence>
<dbReference type="Gene3D" id="3.40.50.300">
    <property type="entry name" value="P-loop containing nucleotide triphosphate hydrolases"/>
    <property type="match status" value="2"/>
</dbReference>
<dbReference type="InterPro" id="IPR007409">
    <property type="entry name" value="Restrct_endonuc_type1_HsdR_N"/>
</dbReference>
<dbReference type="Pfam" id="PF04313">
    <property type="entry name" value="HSDR_N"/>
    <property type="match status" value="1"/>
</dbReference>
<dbReference type="InterPro" id="IPR055180">
    <property type="entry name" value="HsdR_RecA-like_helicase_dom_2"/>
</dbReference>